<organism evidence="1 2">
    <name type="scientific">Nephila pilipes</name>
    <name type="common">Giant wood spider</name>
    <name type="synonym">Nephila maculata</name>
    <dbReference type="NCBI Taxonomy" id="299642"/>
    <lineage>
        <taxon>Eukaryota</taxon>
        <taxon>Metazoa</taxon>
        <taxon>Ecdysozoa</taxon>
        <taxon>Arthropoda</taxon>
        <taxon>Chelicerata</taxon>
        <taxon>Arachnida</taxon>
        <taxon>Araneae</taxon>
        <taxon>Araneomorphae</taxon>
        <taxon>Entelegynae</taxon>
        <taxon>Araneoidea</taxon>
        <taxon>Nephilidae</taxon>
        <taxon>Nephila</taxon>
    </lineage>
</organism>
<reference evidence="1" key="1">
    <citation type="submission" date="2020-08" db="EMBL/GenBank/DDBJ databases">
        <title>Multicomponent nature underlies the extraordinary mechanical properties of spider dragline silk.</title>
        <authorList>
            <person name="Kono N."/>
            <person name="Nakamura H."/>
            <person name="Mori M."/>
            <person name="Yoshida Y."/>
            <person name="Ohtoshi R."/>
            <person name="Malay A.D."/>
            <person name="Moran D.A.P."/>
            <person name="Tomita M."/>
            <person name="Numata K."/>
            <person name="Arakawa K."/>
        </authorList>
    </citation>
    <scope>NUCLEOTIDE SEQUENCE</scope>
</reference>
<name>A0A8X6QZF9_NEPPI</name>
<dbReference type="Proteomes" id="UP000887013">
    <property type="component" value="Unassembled WGS sequence"/>
</dbReference>
<dbReference type="AlphaFoldDB" id="A0A8X6QZF9"/>
<protein>
    <submittedName>
        <fullName evidence="1">Uncharacterized protein</fullName>
    </submittedName>
</protein>
<gene>
    <name evidence="1" type="ORF">NPIL_565971</name>
</gene>
<evidence type="ECO:0000313" key="2">
    <source>
        <dbReference type="Proteomes" id="UP000887013"/>
    </source>
</evidence>
<proteinExistence type="predicted"/>
<keyword evidence="2" id="KW-1185">Reference proteome</keyword>
<evidence type="ECO:0000313" key="1">
    <source>
        <dbReference type="EMBL" id="GFU60524.1"/>
    </source>
</evidence>
<sequence length="67" mass="7990">MTYGAENESVLITPRLTRWGEDAYQVWFVQFNRDNGQIYIGATVLDRLLQRTKNHRKDFDEHIGFEE</sequence>
<accession>A0A8X6QZF9</accession>
<dbReference type="EMBL" id="BMAW01040680">
    <property type="protein sequence ID" value="GFU60524.1"/>
    <property type="molecule type" value="Genomic_DNA"/>
</dbReference>
<comment type="caution">
    <text evidence="1">The sequence shown here is derived from an EMBL/GenBank/DDBJ whole genome shotgun (WGS) entry which is preliminary data.</text>
</comment>